<evidence type="ECO:0000256" key="1">
    <source>
        <dbReference type="SAM" id="SignalP"/>
    </source>
</evidence>
<evidence type="ECO:0000313" key="3">
    <source>
        <dbReference type="Proteomes" id="UP000285650"/>
    </source>
</evidence>
<name>A0A414LLQ8_9BACE</name>
<organism evidence="2 3">
    <name type="scientific">Bacteroides intestinalis</name>
    <dbReference type="NCBI Taxonomy" id="329854"/>
    <lineage>
        <taxon>Bacteria</taxon>
        <taxon>Pseudomonadati</taxon>
        <taxon>Bacteroidota</taxon>
        <taxon>Bacteroidia</taxon>
        <taxon>Bacteroidales</taxon>
        <taxon>Bacteroidaceae</taxon>
        <taxon>Bacteroides</taxon>
    </lineage>
</organism>
<dbReference type="PROSITE" id="PS51257">
    <property type="entry name" value="PROKAR_LIPOPROTEIN"/>
    <property type="match status" value="1"/>
</dbReference>
<comment type="caution">
    <text evidence="2">The sequence shown here is derived from an EMBL/GenBank/DDBJ whole genome shotgun (WGS) entry which is preliminary data.</text>
</comment>
<dbReference type="Gene3D" id="2.60.40.3220">
    <property type="match status" value="1"/>
</dbReference>
<accession>A0A414LLQ8</accession>
<feature type="chain" id="PRO_5018971437" evidence="1">
    <location>
        <begin position="26"/>
        <end position="273"/>
    </location>
</feature>
<gene>
    <name evidence="2" type="ORF">DW712_02480</name>
</gene>
<feature type="signal peptide" evidence="1">
    <location>
        <begin position="1"/>
        <end position="25"/>
    </location>
</feature>
<protein>
    <submittedName>
        <fullName evidence="2">Uncharacterized protein</fullName>
    </submittedName>
</protein>
<reference evidence="2 3" key="1">
    <citation type="submission" date="2018-08" db="EMBL/GenBank/DDBJ databases">
        <title>A genome reference for cultivated species of the human gut microbiota.</title>
        <authorList>
            <person name="Zou Y."/>
            <person name="Xue W."/>
            <person name="Luo G."/>
        </authorList>
    </citation>
    <scope>NUCLEOTIDE SEQUENCE [LARGE SCALE GENOMIC DNA]</scope>
    <source>
        <strain evidence="2 3">AM27-17</strain>
    </source>
</reference>
<sequence>MKMAKFKIWMVALTLIMGVSFTSCMNSDNDTTRYGGTLAKVYSMYGVNYYFKTADGLTITPTSSSVAEIEARGFKFSEVEGEVVQIAYQWDSSVLEIPDNATEVSGVTLTGILSIDSPVEIVDNPGASNDSISDTPIISLKKEASSIYTYEPYYFDRTTLILPINYYLQTKPHSFTLVYYPNEEITDGIIKLYLRHKKSGDNMTPGSPTSWDYAVNGSSYLYWRSFNLQKILYSASSSLDKVIVVAEENPSSVDLKDTSTKTNEYTVEYKEIK</sequence>
<proteinExistence type="predicted"/>
<evidence type="ECO:0000313" key="2">
    <source>
        <dbReference type="EMBL" id="RHE95579.1"/>
    </source>
</evidence>
<keyword evidence="1" id="KW-0732">Signal</keyword>
<dbReference type="EMBL" id="QSKV01000001">
    <property type="protein sequence ID" value="RHE95579.1"/>
    <property type="molecule type" value="Genomic_DNA"/>
</dbReference>
<dbReference type="AlphaFoldDB" id="A0A414LLQ8"/>
<dbReference type="Proteomes" id="UP000285650">
    <property type="component" value="Unassembled WGS sequence"/>
</dbReference>